<dbReference type="InterPro" id="IPR000719">
    <property type="entry name" value="Prot_kinase_dom"/>
</dbReference>
<dbReference type="SMART" id="SM00220">
    <property type="entry name" value="S_TKc"/>
    <property type="match status" value="1"/>
</dbReference>
<keyword evidence="2" id="KW-0418">Kinase</keyword>
<proteinExistence type="predicted"/>
<dbReference type="GeneID" id="94334971"/>
<dbReference type="PANTHER" id="PTHR24347">
    <property type="entry name" value="SERINE/THREONINE-PROTEIN KINASE"/>
    <property type="match status" value="1"/>
</dbReference>
<dbReference type="InterPro" id="IPR011009">
    <property type="entry name" value="Kinase-like_dom_sf"/>
</dbReference>
<dbReference type="GO" id="GO:0005524">
    <property type="term" value="F:ATP binding"/>
    <property type="evidence" value="ECO:0007669"/>
    <property type="project" value="InterPro"/>
</dbReference>
<protein>
    <submittedName>
        <fullName evidence="2">Bifunctional Protein kinase domain/Protein kinase-like domain superfamily</fullName>
    </submittedName>
</protein>
<accession>A0AAD9PN00</accession>
<organism evidence="2 3">
    <name type="scientific">Babesia duncani</name>
    <dbReference type="NCBI Taxonomy" id="323732"/>
    <lineage>
        <taxon>Eukaryota</taxon>
        <taxon>Sar</taxon>
        <taxon>Alveolata</taxon>
        <taxon>Apicomplexa</taxon>
        <taxon>Aconoidasida</taxon>
        <taxon>Piroplasmida</taxon>
        <taxon>Babesiidae</taxon>
        <taxon>Babesia</taxon>
    </lineage>
</organism>
<dbReference type="RefSeq" id="XP_067804512.1">
    <property type="nucleotide sequence ID" value="XM_067945721.1"/>
</dbReference>
<dbReference type="Proteomes" id="UP001214638">
    <property type="component" value="Unassembled WGS sequence"/>
</dbReference>
<keyword evidence="3" id="KW-1185">Reference proteome</keyword>
<dbReference type="EMBL" id="JALLKP010000001">
    <property type="protein sequence ID" value="KAK2197670.1"/>
    <property type="molecule type" value="Genomic_DNA"/>
</dbReference>
<dbReference type="Gene3D" id="1.10.510.10">
    <property type="entry name" value="Transferase(Phosphotransferase) domain 1"/>
    <property type="match status" value="1"/>
</dbReference>
<dbReference type="AlphaFoldDB" id="A0AAD9PN00"/>
<reference evidence="2" key="1">
    <citation type="journal article" date="2023" name="Nat. Microbiol.">
        <title>Babesia duncani multi-omics identifies virulence factors and drug targets.</title>
        <authorList>
            <person name="Singh P."/>
            <person name="Lonardi S."/>
            <person name="Liang Q."/>
            <person name="Vydyam P."/>
            <person name="Khabirova E."/>
            <person name="Fang T."/>
            <person name="Gihaz S."/>
            <person name="Thekkiniath J."/>
            <person name="Munshi M."/>
            <person name="Abel S."/>
            <person name="Ciampossin L."/>
            <person name="Batugedara G."/>
            <person name="Gupta M."/>
            <person name="Lu X.M."/>
            <person name="Lenz T."/>
            <person name="Chakravarty S."/>
            <person name="Cornillot E."/>
            <person name="Hu Y."/>
            <person name="Ma W."/>
            <person name="Gonzalez L.M."/>
            <person name="Sanchez S."/>
            <person name="Estrada K."/>
            <person name="Sanchez-Flores A."/>
            <person name="Montero E."/>
            <person name="Harb O.S."/>
            <person name="Le Roch K.G."/>
            <person name="Mamoun C.B."/>
        </authorList>
    </citation>
    <scope>NUCLEOTIDE SEQUENCE</scope>
    <source>
        <strain evidence="2">WA1</strain>
    </source>
</reference>
<name>A0AAD9PN00_9APIC</name>
<gene>
    <name evidence="2" type="ORF">BdWA1_000673</name>
</gene>
<dbReference type="KEGG" id="bdw:94334971"/>
<dbReference type="SUPFAM" id="SSF56112">
    <property type="entry name" value="Protein kinase-like (PK-like)"/>
    <property type="match status" value="1"/>
</dbReference>
<evidence type="ECO:0000313" key="3">
    <source>
        <dbReference type="Proteomes" id="UP001214638"/>
    </source>
</evidence>
<evidence type="ECO:0000313" key="2">
    <source>
        <dbReference type="EMBL" id="KAK2197670.1"/>
    </source>
</evidence>
<sequence length="449" mass="51194">MSLSNEENLIVVTNSAKLDPAKRDVRGADLLKIPLESSTLLNRRRSSFDDFVHAEQWQGRSCDTSYQASPRRRRIKGHDQETNVVRCSFMPTISLDVATPKSFDAGNFSLFKQLVNATVGHESAPLDSEFYEISETQSCTSGDTTPKPIRINNVEHPSLINSTRIQETRTRLVERECSSHYNDSSSHCFTSDICTPIQEFQVIKPKWTRQNFSLLRIRIANGSMQVYDCIHRDSGTRYTVKIVPRHQLNPVYDHLCGHSIQGIVGISQVVLQDNVAFILMEHQEYSLAEHCNELNHCFTLAHIKHLVYQVLNGMKHFHAQDKSVGLVSLDSIAICQAGAKLANLDHVCYNDKKKQLWTREMEENVLVTRHWSPEYMGHATLSSDMWGLGILLYFLIEGEFPRSDTIQYADLRWYSSDGLLDFCKALLQVNPKHRMGSAMEALEHPWLTI</sequence>
<dbReference type="GO" id="GO:0004672">
    <property type="term" value="F:protein kinase activity"/>
    <property type="evidence" value="ECO:0007669"/>
    <property type="project" value="InterPro"/>
</dbReference>
<dbReference type="Pfam" id="PF00069">
    <property type="entry name" value="Pkinase"/>
    <property type="match status" value="1"/>
</dbReference>
<evidence type="ECO:0000259" key="1">
    <source>
        <dbReference type="PROSITE" id="PS50011"/>
    </source>
</evidence>
<feature type="domain" description="Protein kinase" evidence="1">
    <location>
        <begin position="212"/>
        <end position="447"/>
    </location>
</feature>
<keyword evidence="2" id="KW-0808">Transferase</keyword>
<comment type="caution">
    <text evidence="2">The sequence shown here is derived from an EMBL/GenBank/DDBJ whole genome shotgun (WGS) entry which is preliminary data.</text>
</comment>
<dbReference type="PROSITE" id="PS50011">
    <property type="entry name" value="PROTEIN_KINASE_DOM"/>
    <property type="match status" value="1"/>
</dbReference>